<evidence type="ECO:0000313" key="2">
    <source>
        <dbReference type="EMBL" id="EEF52441.1"/>
    </source>
</evidence>
<organism evidence="2 3">
    <name type="scientific">Ricinus communis</name>
    <name type="common">Castor bean</name>
    <dbReference type="NCBI Taxonomy" id="3988"/>
    <lineage>
        <taxon>Eukaryota</taxon>
        <taxon>Viridiplantae</taxon>
        <taxon>Streptophyta</taxon>
        <taxon>Embryophyta</taxon>
        <taxon>Tracheophyta</taxon>
        <taxon>Spermatophyta</taxon>
        <taxon>Magnoliopsida</taxon>
        <taxon>eudicotyledons</taxon>
        <taxon>Gunneridae</taxon>
        <taxon>Pentapetalae</taxon>
        <taxon>rosids</taxon>
        <taxon>fabids</taxon>
        <taxon>Malpighiales</taxon>
        <taxon>Euphorbiaceae</taxon>
        <taxon>Acalyphoideae</taxon>
        <taxon>Acalypheae</taxon>
        <taxon>Ricinus</taxon>
    </lineage>
</organism>
<gene>
    <name evidence="2" type="ORF">RCOM_1591320</name>
</gene>
<dbReference type="PANTHER" id="PTHR32176">
    <property type="entry name" value="XYLOSE ISOMERASE"/>
    <property type="match status" value="1"/>
</dbReference>
<dbReference type="Gene3D" id="3.40.1090.10">
    <property type="entry name" value="Cytosolic phospholipase A2 catalytic domain"/>
    <property type="match status" value="1"/>
</dbReference>
<dbReference type="InterPro" id="IPR016035">
    <property type="entry name" value="Acyl_Trfase/lysoPLipase"/>
</dbReference>
<dbReference type="eggNOG" id="KOG0513">
    <property type="taxonomic scope" value="Eukaryota"/>
</dbReference>
<protein>
    <submittedName>
        <fullName evidence="2">Uncharacterized protein</fullName>
    </submittedName>
</protein>
<dbReference type="GO" id="GO:0016042">
    <property type="term" value="P:lipid catabolic process"/>
    <property type="evidence" value="ECO:0007669"/>
    <property type="project" value="UniProtKB-KW"/>
</dbReference>
<keyword evidence="1" id="KW-0442">Lipid degradation</keyword>
<name>B9R7G1_RICCO</name>
<sequence length="107" mass="11993">MQASSDMVDYHISTAFQALHSQENNIRIEDDTPTGNLASVDIATEENLNNLIKVGEELLKKRVARVNLDSGVFEPAYKATNEEALVKEKELREARSPHGKFIALRKI</sequence>
<dbReference type="AlphaFoldDB" id="B9R7G1"/>
<dbReference type="EMBL" id="EQ973772">
    <property type="protein sequence ID" value="EEF52441.1"/>
    <property type="molecule type" value="Genomic_DNA"/>
</dbReference>
<reference evidence="3" key="1">
    <citation type="journal article" date="2010" name="Nat. Biotechnol.">
        <title>Draft genome sequence of the oilseed species Ricinus communis.</title>
        <authorList>
            <person name="Chan A.P."/>
            <person name="Crabtree J."/>
            <person name="Zhao Q."/>
            <person name="Lorenzi H."/>
            <person name="Orvis J."/>
            <person name="Puiu D."/>
            <person name="Melake-Berhan A."/>
            <person name="Jones K.M."/>
            <person name="Redman J."/>
            <person name="Chen G."/>
            <person name="Cahoon E.B."/>
            <person name="Gedil M."/>
            <person name="Stanke M."/>
            <person name="Haas B.J."/>
            <person name="Wortman J.R."/>
            <person name="Fraser-Liggett C.M."/>
            <person name="Ravel J."/>
            <person name="Rabinowicz P.D."/>
        </authorList>
    </citation>
    <scope>NUCLEOTIDE SEQUENCE [LARGE SCALE GENOMIC DNA]</scope>
    <source>
        <strain evidence="3">cv. Hale</strain>
    </source>
</reference>
<proteinExistence type="predicted"/>
<dbReference type="InParanoid" id="B9R7G1"/>
<evidence type="ECO:0000313" key="3">
    <source>
        <dbReference type="Proteomes" id="UP000008311"/>
    </source>
</evidence>
<dbReference type="STRING" id="3988.B9R7G1"/>
<keyword evidence="3" id="KW-1185">Reference proteome</keyword>
<dbReference type="PANTHER" id="PTHR32176:SF109">
    <property type="entry name" value="PATATIN-LIKE PROTEIN 2"/>
    <property type="match status" value="1"/>
</dbReference>
<keyword evidence="1" id="KW-0443">Lipid metabolism</keyword>
<dbReference type="SUPFAM" id="SSF52151">
    <property type="entry name" value="FabD/lysophospholipase-like"/>
    <property type="match status" value="1"/>
</dbReference>
<dbReference type="Proteomes" id="UP000008311">
    <property type="component" value="Unassembled WGS sequence"/>
</dbReference>
<accession>B9R7G1</accession>
<evidence type="ECO:0000256" key="1">
    <source>
        <dbReference type="ARBA" id="ARBA00022963"/>
    </source>
</evidence>